<keyword evidence="2" id="KW-0732">Signal</keyword>
<dbReference type="Pfam" id="PF01463">
    <property type="entry name" value="LRRCT"/>
    <property type="match status" value="1"/>
</dbReference>
<feature type="domain" description="LRRCT" evidence="4">
    <location>
        <begin position="128"/>
        <end position="177"/>
    </location>
</feature>
<evidence type="ECO:0000256" key="2">
    <source>
        <dbReference type="ARBA" id="ARBA00022729"/>
    </source>
</evidence>
<dbReference type="InterPro" id="IPR032675">
    <property type="entry name" value="LRR_dom_sf"/>
</dbReference>
<dbReference type="SMART" id="SM00082">
    <property type="entry name" value="LRRCT"/>
    <property type="match status" value="1"/>
</dbReference>
<gene>
    <name evidence="5" type="ORF">P7K49_003841</name>
</gene>
<dbReference type="Gene3D" id="3.80.10.10">
    <property type="entry name" value="Ribonuclease Inhibitor"/>
    <property type="match status" value="1"/>
</dbReference>
<accession>A0ABQ9W6D9</accession>
<feature type="region of interest" description="Disordered" evidence="3">
    <location>
        <begin position="251"/>
        <end position="287"/>
    </location>
</feature>
<proteinExistence type="predicted"/>
<evidence type="ECO:0000256" key="3">
    <source>
        <dbReference type="SAM" id="MobiDB-lite"/>
    </source>
</evidence>
<dbReference type="SUPFAM" id="SSF52058">
    <property type="entry name" value="L domain-like"/>
    <property type="match status" value="1"/>
</dbReference>
<organism evidence="5 6">
    <name type="scientific">Saguinus oedipus</name>
    <name type="common">Cotton-top tamarin</name>
    <name type="synonym">Oedipomidas oedipus</name>
    <dbReference type="NCBI Taxonomy" id="9490"/>
    <lineage>
        <taxon>Eukaryota</taxon>
        <taxon>Metazoa</taxon>
        <taxon>Chordata</taxon>
        <taxon>Craniata</taxon>
        <taxon>Vertebrata</taxon>
        <taxon>Euteleostomi</taxon>
        <taxon>Mammalia</taxon>
        <taxon>Eutheria</taxon>
        <taxon>Euarchontoglires</taxon>
        <taxon>Primates</taxon>
        <taxon>Haplorrhini</taxon>
        <taxon>Platyrrhini</taxon>
        <taxon>Cebidae</taxon>
        <taxon>Callitrichinae</taxon>
        <taxon>Saguinus</taxon>
    </lineage>
</organism>
<evidence type="ECO:0000313" key="5">
    <source>
        <dbReference type="EMBL" id="KAK2116955.1"/>
    </source>
</evidence>
<comment type="caution">
    <text evidence="5">The sequence shown here is derived from an EMBL/GenBank/DDBJ whole genome shotgun (WGS) entry which is preliminary data.</text>
</comment>
<feature type="compositionally biased region" description="Polar residues" evidence="3">
    <location>
        <begin position="261"/>
        <end position="277"/>
    </location>
</feature>
<protein>
    <recommendedName>
        <fullName evidence="4">LRRCT domain-containing protein</fullName>
    </recommendedName>
</protein>
<keyword evidence="6" id="KW-1185">Reference proteome</keyword>
<dbReference type="Proteomes" id="UP001266305">
    <property type="component" value="Unassembled WGS sequence"/>
</dbReference>
<keyword evidence="1" id="KW-0433">Leucine-rich repeat</keyword>
<name>A0ABQ9W6D9_SAGOE</name>
<dbReference type="EMBL" id="JASSZA010000002">
    <property type="protein sequence ID" value="KAK2116955.1"/>
    <property type="molecule type" value="Genomic_DNA"/>
</dbReference>
<evidence type="ECO:0000313" key="6">
    <source>
        <dbReference type="Proteomes" id="UP001266305"/>
    </source>
</evidence>
<dbReference type="InterPro" id="IPR000483">
    <property type="entry name" value="Cys-rich_flank_reg_C"/>
</dbReference>
<reference evidence="5 6" key="1">
    <citation type="submission" date="2023-05" db="EMBL/GenBank/DDBJ databases">
        <title>B98-5 Cell Line De Novo Hybrid Assembly: An Optical Mapping Approach.</title>
        <authorList>
            <person name="Kananen K."/>
            <person name="Auerbach J.A."/>
            <person name="Kautto E."/>
            <person name="Blachly J.S."/>
        </authorList>
    </citation>
    <scope>NUCLEOTIDE SEQUENCE [LARGE SCALE GENOMIC DNA]</scope>
    <source>
        <strain evidence="5">B95-8</strain>
        <tissue evidence="5">Cell line</tissue>
    </source>
</reference>
<evidence type="ECO:0000259" key="4">
    <source>
        <dbReference type="SMART" id="SM00082"/>
    </source>
</evidence>
<sequence length="287" mass="31823">MQWCEGPGGIQQEVAALGQCLAMWTLHSMELGQERFSSLYSRCGGGLSLSIGLTLLSKGESQRVLKLVRKYVRLYPNQSEQQIHQTGLNVGRKARALWTDGCGFQESGVDTTFFGVEHFGACMRLHSNHLYCDCHLAWLSDWLRQRRTVGQFTLCMAPVHLRGFNVADVQKKEYVCPESTFLSKKQQDIAHPVAVRIQNHGRKVDPPTSRQSECLTHSPLERLGPADRFIVTWEHLDQFLFIGINPTACDGPEMGGKGEELSSSTDYAPHATTNSASPAPVPAPQGI</sequence>
<evidence type="ECO:0000256" key="1">
    <source>
        <dbReference type="ARBA" id="ARBA00022614"/>
    </source>
</evidence>